<accession>A0A7S1LNX4</accession>
<gene>
    <name evidence="2" type="ORF">NDES1114_LOCUS11511</name>
</gene>
<sequence length="135" mass="14319">MRASTGPQTRARVDATNAQRAQTSAHDARNQGDPGPAMPKLGDNAGWAEYMRKEREKYIGAASGDTRGSATNREELRGSFAAAHSAEHLNDTTAKQPRAPTGAAEKKRCTTACGCGCDKCGGPSLRQVREDSTAR</sequence>
<reference evidence="2" key="1">
    <citation type="submission" date="2021-01" db="EMBL/GenBank/DDBJ databases">
        <authorList>
            <person name="Corre E."/>
            <person name="Pelletier E."/>
            <person name="Niang G."/>
            <person name="Scheremetjew M."/>
            <person name="Finn R."/>
            <person name="Kale V."/>
            <person name="Holt S."/>
            <person name="Cochrane G."/>
            <person name="Meng A."/>
            <person name="Brown T."/>
            <person name="Cohen L."/>
        </authorList>
    </citation>
    <scope>NUCLEOTIDE SEQUENCE</scope>
    <source>
        <strain evidence="2">CCAP 1951/1</strain>
    </source>
</reference>
<protein>
    <submittedName>
        <fullName evidence="2">Uncharacterized protein</fullName>
    </submittedName>
</protein>
<feature type="compositionally biased region" description="Polar residues" evidence="1">
    <location>
        <begin position="16"/>
        <end position="25"/>
    </location>
</feature>
<dbReference type="AlphaFoldDB" id="A0A7S1LNX4"/>
<organism evidence="2">
    <name type="scientific">Neobodo designis</name>
    <name type="common">Flagellated protozoan</name>
    <name type="synonym">Bodo designis</name>
    <dbReference type="NCBI Taxonomy" id="312471"/>
    <lineage>
        <taxon>Eukaryota</taxon>
        <taxon>Discoba</taxon>
        <taxon>Euglenozoa</taxon>
        <taxon>Kinetoplastea</taxon>
        <taxon>Metakinetoplastina</taxon>
        <taxon>Neobodonida</taxon>
        <taxon>Neobodo</taxon>
    </lineage>
</organism>
<evidence type="ECO:0000313" key="2">
    <source>
        <dbReference type="EMBL" id="CAD9109628.1"/>
    </source>
</evidence>
<name>A0A7S1LNX4_NEODS</name>
<feature type="region of interest" description="Disordered" evidence="1">
    <location>
        <begin position="1"/>
        <end position="43"/>
    </location>
</feature>
<dbReference type="EMBL" id="HBGF01017516">
    <property type="protein sequence ID" value="CAD9109628.1"/>
    <property type="molecule type" value="Transcribed_RNA"/>
</dbReference>
<evidence type="ECO:0000256" key="1">
    <source>
        <dbReference type="SAM" id="MobiDB-lite"/>
    </source>
</evidence>
<proteinExistence type="predicted"/>